<proteinExistence type="predicted"/>
<dbReference type="GO" id="GO:0005886">
    <property type="term" value="C:plasma membrane"/>
    <property type="evidence" value="ECO:0007669"/>
    <property type="project" value="UniProtKB-SubCell"/>
</dbReference>
<dbReference type="AlphaFoldDB" id="A0A1B0ZRL7"/>
<keyword evidence="4 6" id="KW-1133">Transmembrane helix</keyword>
<dbReference type="GO" id="GO:0005436">
    <property type="term" value="F:sodium:phosphate symporter activity"/>
    <property type="evidence" value="ECO:0007669"/>
    <property type="project" value="InterPro"/>
</dbReference>
<feature type="transmembrane region" description="Helical" evidence="6">
    <location>
        <begin position="136"/>
        <end position="155"/>
    </location>
</feature>
<feature type="transmembrane region" description="Helical" evidence="6">
    <location>
        <begin position="195"/>
        <end position="225"/>
    </location>
</feature>
<dbReference type="GO" id="GO:0044341">
    <property type="term" value="P:sodium-dependent phosphate transport"/>
    <property type="evidence" value="ECO:0007669"/>
    <property type="project" value="InterPro"/>
</dbReference>
<organism evidence="7 8">
    <name type="scientific">Phaeobacter gallaeciensis</name>
    <dbReference type="NCBI Taxonomy" id="60890"/>
    <lineage>
        <taxon>Bacteria</taxon>
        <taxon>Pseudomonadati</taxon>
        <taxon>Pseudomonadota</taxon>
        <taxon>Alphaproteobacteria</taxon>
        <taxon>Rhodobacterales</taxon>
        <taxon>Roseobacteraceae</taxon>
        <taxon>Phaeobacter</taxon>
    </lineage>
</organism>
<feature type="transmembrane region" description="Helical" evidence="6">
    <location>
        <begin position="28"/>
        <end position="49"/>
    </location>
</feature>
<feature type="transmembrane region" description="Helical" evidence="6">
    <location>
        <begin position="298"/>
        <end position="323"/>
    </location>
</feature>
<evidence type="ECO:0000256" key="4">
    <source>
        <dbReference type="ARBA" id="ARBA00022989"/>
    </source>
</evidence>
<reference evidence="7 8" key="1">
    <citation type="submission" date="2016-04" db="EMBL/GenBank/DDBJ databases">
        <authorList>
            <person name="Evans L.H."/>
            <person name="Alamgir A."/>
            <person name="Owens N."/>
            <person name="Weber N.D."/>
            <person name="Virtaneva K."/>
            <person name="Barbian K."/>
            <person name="Babar A."/>
            <person name="Rosenke K."/>
        </authorList>
    </citation>
    <scope>NUCLEOTIDE SEQUENCE [LARGE SCALE GENOMIC DNA]</scope>
    <source>
        <strain evidence="7 8">JL2886</strain>
    </source>
</reference>
<feature type="transmembrane region" description="Helical" evidence="6">
    <location>
        <begin position="80"/>
        <end position="103"/>
    </location>
</feature>
<evidence type="ECO:0000256" key="6">
    <source>
        <dbReference type="SAM" id="Phobius"/>
    </source>
</evidence>
<evidence type="ECO:0000256" key="1">
    <source>
        <dbReference type="ARBA" id="ARBA00004651"/>
    </source>
</evidence>
<sequence length="560" mass="58665">MNADCENLRPARQGAILGKNEADMSADYLTVLGGIGMFLVGMKIMTAALRDAAGSNLRDILTRFTTTPLRGVMTGTLSTAVIQSSSATTVMTVGFVGAGLLTMPQALGVIYGANIGTTATGWLVSLLGFKLKLGSVAMAGLLFAGLADLLGRGAVARAGRMVSGLCLLLIGLDLMQVGMAGASELVTPQMLPGNTFLGLVLLVGLGAGLTIVMQSSSAAMALALVMVQGGALPLEQALAIVIGMNVGTTFTAILASVGGSRPMRQTALANLFFNVATSVVAFAALLSGAAWLPVLEQATGAVTTVLIFHMGFNIVGTAMFLPITQQFAAMVARLVPDHPAAPLIDLDRALLQDPGLSLVAGEAATATISQRLNAALAAALRDPPDYRPLSALQSAQEALQELSEFLADIRLSEGREDQERAYAALLHQTDHLMRLMARSGQKGRAATLSEDPMLRRPAQAMGLALAQLAEGRAEEEKTVARLGRLYDLIELRTKRHRRALLLGEHAGIYSLSDVFSHTDAMRWMQRCLHHAERIAYYGGVARGALAAAKDPAAAENSDAP</sequence>
<evidence type="ECO:0000256" key="3">
    <source>
        <dbReference type="ARBA" id="ARBA00022692"/>
    </source>
</evidence>
<dbReference type="Pfam" id="PF02690">
    <property type="entry name" value="Na_Pi_cotrans"/>
    <property type="match status" value="2"/>
</dbReference>
<comment type="subcellular location">
    <subcellularLocation>
        <location evidence="1">Cell membrane</location>
        <topology evidence="1">Multi-pass membrane protein</topology>
    </subcellularLocation>
</comment>
<name>A0A1B0ZRL7_9RHOB</name>
<dbReference type="InterPro" id="IPR003841">
    <property type="entry name" value="Na/Pi_transpt"/>
</dbReference>
<evidence type="ECO:0000256" key="5">
    <source>
        <dbReference type="ARBA" id="ARBA00023136"/>
    </source>
</evidence>
<evidence type="ECO:0000313" key="7">
    <source>
        <dbReference type="EMBL" id="ANP36779.1"/>
    </source>
</evidence>
<dbReference type="EMBL" id="CP015124">
    <property type="protein sequence ID" value="ANP36779.1"/>
    <property type="molecule type" value="Genomic_DNA"/>
</dbReference>
<protein>
    <submittedName>
        <fullName evidence="7">Na/Pi cotransporter</fullName>
    </submittedName>
</protein>
<dbReference type="PANTHER" id="PTHR10010">
    <property type="entry name" value="SOLUTE CARRIER FAMILY 34 SODIUM PHOSPHATE , MEMBER 2-RELATED"/>
    <property type="match status" value="1"/>
</dbReference>
<keyword evidence="3 6" id="KW-0812">Transmembrane</keyword>
<feature type="transmembrane region" description="Helical" evidence="6">
    <location>
        <begin position="237"/>
        <end position="259"/>
    </location>
</feature>
<dbReference type="NCBIfam" id="NF037997">
    <property type="entry name" value="Na_Pi_symport"/>
    <property type="match status" value="1"/>
</dbReference>
<keyword evidence="2" id="KW-1003">Cell membrane</keyword>
<accession>A0A1B0ZRL7</accession>
<dbReference type="Proteomes" id="UP000092565">
    <property type="component" value="Chromosome"/>
</dbReference>
<gene>
    <name evidence="7" type="primary">yjbB</name>
    <name evidence="7" type="ORF">JL2886_01871</name>
</gene>
<evidence type="ECO:0000256" key="2">
    <source>
        <dbReference type="ARBA" id="ARBA00022475"/>
    </source>
</evidence>
<evidence type="ECO:0000313" key="8">
    <source>
        <dbReference type="Proteomes" id="UP000092565"/>
    </source>
</evidence>
<feature type="transmembrane region" description="Helical" evidence="6">
    <location>
        <begin position="109"/>
        <end position="129"/>
    </location>
</feature>
<feature type="transmembrane region" description="Helical" evidence="6">
    <location>
        <begin position="271"/>
        <end position="292"/>
    </location>
</feature>
<keyword evidence="5 6" id="KW-0472">Membrane</keyword>
<keyword evidence="8" id="KW-1185">Reference proteome</keyword>
<dbReference type="PATRIC" id="fig|60890.4.peg.1825"/>
<dbReference type="PANTHER" id="PTHR10010:SF46">
    <property type="entry name" value="SODIUM-DEPENDENT PHOSPHATE TRANSPORT PROTEIN 2B"/>
    <property type="match status" value="1"/>
</dbReference>